<feature type="active site" evidence="5 6">
    <location>
        <position position="276"/>
    </location>
</feature>
<evidence type="ECO:0000256" key="7">
    <source>
        <dbReference type="PROSITE-ProRule" id="PRU00169"/>
    </source>
</evidence>
<evidence type="ECO:0000313" key="10">
    <source>
        <dbReference type="EMBL" id="MEW9306743.1"/>
    </source>
</evidence>
<dbReference type="CDD" id="cd17541">
    <property type="entry name" value="REC_CheB-like"/>
    <property type="match status" value="1"/>
</dbReference>
<dbReference type="EMBL" id="JBFNQD010000004">
    <property type="protein sequence ID" value="MEW9306743.1"/>
    <property type="molecule type" value="Genomic_DNA"/>
</dbReference>
<dbReference type="SUPFAM" id="SSF52172">
    <property type="entry name" value="CheY-like"/>
    <property type="match status" value="1"/>
</dbReference>
<dbReference type="NCBIfam" id="NF009206">
    <property type="entry name" value="PRK12555.1"/>
    <property type="match status" value="1"/>
</dbReference>
<evidence type="ECO:0000256" key="6">
    <source>
        <dbReference type="PROSITE-ProRule" id="PRU00050"/>
    </source>
</evidence>
<evidence type="ECO:0000259" key="8">
    <source>
        <dbReference type="PROSITE" id="PS50110"/>
    </source>
</evidence>
<dbReference type="EC" id="3.1.1.61" evidence="5"/>
<feature type="domain" description="CheB-type methylesterase" evidence="9">
    <location>
        <begin position="144"/>
        <end position="334"/>
    </location>
</feature>
<evidence type="ECO:0000259" key="9">
    <source>
        <dbReference type="PROSITE" id="PS50122"/>
    </source>
</evidence>
<keyword evidence="11" id="KW-1185">Reference proteome</keyword>
<sequence length="342" mass="36223">MRIAIVNDLPLAVEAMRRVLAMAPQHQLAWVAADGVQAVELCSRDRPDLVLMDLIMPRMDGIEATRRIMAQSPCAILIVTADVETNAGRVFAAMGEGALDAVDTPLLGSRETRWGARPLLAKIDVIANLVNEGNARQKPVDHARSQAQHLVAIGASAGGPTALATVLKGLPGNFAASIVIVQHVDARFAPGLANWLSQHSPLPVQLAGEGDRALPGQVLVAGTDNHLVFKVNRQLGYTPNPIDQVYRPSVDVFFDSVARLWAGPVTGVLLTGMGSDGARGLKALRELGHHTIAQDQATSAVYGMPKAAAALDAATDILPLDRIAPRLTELLGSPRLRRGIAP</sequence>
<evidence type="ECO:0000256" key="1">
    <source>
        <dbReference type="ARBA" id="ARBA00022490"/>
    </source>
</evidence>
<feature type="modified residue" description="4-aspartylphosphate" evidence="5 7">
    <location>
        <position position="53"/>
    </location>
</feature>
<evidence type="ECO:0000313" key="11">
    <source>
        <dbReference type="Proteomes" id="UP001555786"/>
    </source>
</evidence>
<organism evidence="10 11">
    <name type="scientific">Labrys neptuniae</name>
    <dbReference type="NCBI Taxonomy" id="376174"/>
    <lineage>
        <taxon>Bacteria</taxon>
        <taxon>Pseudomonadati</taxon>
        <taxon>Pseudomonadota</taxon>
        <taxon>Alphaproteobacteria</taxon>
        <taxon>Hyphomicrobiales</taxon>
        <taxon>Xanthobacteraceae</taxon>
        <taxon>Labrys</taxon>
    </lineage>
</organism>
<dbReference type="Proteomes" id="UP001555786">
    <property type="component" value="Unassembled WGS sequence"/>
</dbReference>
<comment type="caution">
    <text evidence="10">The sequence shown here is derived from an EMBL/GenBank/DDBJ whole genome shotgun (WGS) entry which is preliminary data.</text>
</comment>
<name>A0ABV3PNI7_9HYPH</name>
<dbReference type="InterPro" id="IPR011006">
    <property type="entry name" value="CheY-like_superfamily"/>
</dbReference>
<dbReference type="InterPro" id="IPR008248">
    <property type="entry name" value="CheB-like"/>
</dbReference>
<proteinExistence type="inferred from homology"/>
<comment type="function">
    <text evidence="5">Involved in chemotaxis. Part of a chemotaxis signal transduction system that modulates chemotaxis in response to various stimuli. Catalyzes the demethylation of specific methylglutamate residues introduced into the chemoreceptors (methyl-accepting chemotaxis proteins or MCP) by CheR. Also mediates the irreversible deamidation of specific glutamine residues to glutamic acid.</text>
</comment>
<comment type="catalytic activity">
    <reaction evidence="5">
        <text>L-glutaminyl-[protein] + H2O = L-glutamyl-[protein] + NH4(+)</text>
        <dbReference type="Rhea" id="RHEA:16441"/>
        <dbReference type="Rhea" id="RHEA-COMP:10207"/>
        <dbReference type="Rhea" id="RHEA-COMP:10208"/>
        <dbReference type="ChEBI" id="CHEBI:15377"/>
        <dbReference type="ChEBI" id="CHEBI:28938"/>
        <dbReference type="ChEBI" id="CHEBI:29973"/>
        <dbReference type="ChEBI" id="CHEBI:30011"/>
        <dbReference type="EC" id="3.5.1.44"/>
    </reaction>
</comment>
<dbReference type="InterPro" id="IPR001789">
    <property type="entry name" value="Sig_transdc_resp-reg_receiver"/>
</dbReference>
<dbReference type="RefSeq" id="WP_311941284.1">
    <property type="nucleotide sequence ID" value="NZ_JAVSCS010000031.1"/>
</dbReference>
<dbReference type="Gene3D" id="3.40.50.2300">
    <property type="match status" value="1"/>
</dbReference>
<comment type="domain">
    <text evidence="5">Contains a C-terminal catalytic domain, and an N-terminal region which modulates catalytic activity.</text>
</comment>
<dbReference type="Pfam" id="PF00072">
    <property type="entry name" value="Response_reg"/>
    <property type="match status" value="1"/>
</dbReference>
<dbReference type="Gene3D" id="3.40.50.180">
    <property type="entry name" value="Methylesterase CheB, C-terminal domain"/>
    <property type="match status" value="1"/>
</dbReference>
<feature type="domain" description="Response regulatory" evidence="8">
    <location>
        <begin position="2"/>
        <end position="119"/>
    </location>
</feature>
<dbReference type="PIRSF" id="PIRSF000876">
    <property type="entry name" value="RR_chemtxs_CheB"/>
    <property type="match status" value="1"/>
</dbReference>
<dbReference type="PANTHER" id="PTHR42872">
    <property type="entry name" value="PROTEIN-GLUTAMATE METHYLESTERASE/PROTEIN-GLUTAMINE GLUTAMINASE"/>
    <property type="match status" value="1"/>
</dbReference>
<evidence type="ECO:0000256" key="2">
    <source>
        <dbReference type="ARBA" id="ARBA00022500"/>
    </source>
</evidence>
<keyword evidence="2 5" id="KW-0145">Chemotaxis</keyword>
<evidence type="ECO:0000256" key="5">
    <source>
        <dbReference type="HAMAP-Rule" id="MF_00099"/>
    </source>
</evidence>
<dbReference type="PROSITE" id="PS50122">
    <property type="entry name" value="CHEB"/>
    <property type="match status" value="1"/>
</dbReference>
<dbReference type="InterPro" id="IPR035909">
    <property type="entry name" value="CheB_C"/>
</dbReference>
<dbReference type="SUPFAM" id="SSF52738">
    <property type="entry name" value="Methylesterase CheB, C-terminal domain"/>
    <property type="match status" value="1"/>
</dbReference>
<comment type="catalytic activity">
    <reaction evidence="4 5">
        <text>[protein]-L-glutamate 5-O-methyl ester + H2O = L-glutamyl-[protein] + methanol + H(+)</text>
        <dbReference type="Rhea" id="RHEA:23236"/>
        <dbReference type="Rhea" id="RHEA-COMP:10208"/>
        <dbReference type="Rhea" id="RHEA-COMP:10311"/>
        <dbReference type="ChEBI" id="CHEBI:15377"/>
        <dbReference type="ChEBI" id="CHEBI:15378"/>
        <dbReference type="ChEBI" id="CHEBI:17790"/>
        <dbReference type="ChEBI" id="CHEBI:29973"/>
        <dbReference type="ChEBI" id="CHEBI:82795"/>
        <dbReference type="EC" id="3.1.1.61"/>
    </reaction>
</comment>
<dbReference type="EC" id="3.5.1.44" evidence="5"/>
<gene>
    <name evidence="5" type="primary">cheB</name>
    <name evidence="10" type="ORF">ABXS05_14425</name>
</gene>
<keyword evidence="1 5" id="KW-0963">Cytoplasm</keyword>
<comment type="subcellular location">
    <subcellularLocation>
        <location evidence="5">Cytoplasm</location>
    </subcellularLocation>
</comment>
<evidence type="ECO:0000256" key="4">
    <source>
        <dbReference type="ARBA" id="ARBA00048267"/>
    </source>
</evidence>
<reference evidence="10 11" key="1">
    <citation type="submission" date="2024-07" db="EMBL/GenBank/DDBJ databases">
        <title>Description of Labrys sedimenti sp. nov., isolated from a diclofenac-degrading enrichment culture.</title>
        <authorList>
            <person name="Tancsics A."/>
            <person name="Csepanyi A."/>
        </authorList>
    </citation>
    <scope>NUCLEOTIDE SEQUENCE [LARGE SCALE GENOMIC DNA]</scope>
    <source>
        <strain evidence="10 11">LMG 23578</strain>
    </source>
</reference>
<protein>
    <recommendedName>
        <fullName evidence="5">Protein-glutamate methylesterase/protein-glutamine glutaminase</fullName>
        <ecNumber evidence="5">3.1.1.61</ecNumber>
        <ecNumber evidence="5">3.5.1.44</ecNumber>
    </recommendedName>
</protein>
<feature type="active site" evidence="5 6">
    <location>
        <position position="183"/>
    </location>
</feature>
<dbReference type="PROSITE" id="PS50110">
    <property type="entry name" value="RESPONSE_REGULATORY"/>
    <property type="match status" value="1"/>
</dbReference>
<feature type="active site" evidence="5 6">
    <location>
        <position position="156"/>
    </location>
</feature>
<evidence type="ECO:0000256" key="3">
    <source>
        <dbReference type="ARBA" id="ARBA00022801"/>
    </source>
</evidence>
<dbReference type="CDD" id="cd16432">
    <property type="entry name" value="CheB_Rec"/>
    <property type="match status" value="1"/>
</dbReference>
<keyword evidence="3 5" id="KW-0378">Hydrolase</keyword>
<keyword evidence="5 7" id="KW-0597">Phosphoprotein</keyword>
<comment type="similarity">
    <text evidence="5">Belongs to the CheB family.</text>
</comment>
<dbReference type="PANTHER" id="PTHR42872:SF6">
    <property type="entry name" value="PROTEIN-GLUTAMATE METHYLESTERASE_PROTEIN-GLUTAMINE GLUTAMINASE"/>
    <property type="match status" value="1"/>
</dbReference>
<dbReference type="HAMAP" id="MF_00099">
    <property type="entry name" value="CheB_chemtxs"/>
    <property type="match status" value="1"/>
</dbReference>
<dbReference type="Pfam" id="PF01339">
    <property type="entry name" value="CheB_methylest"/>
    <property type="match status" value="1"/>
</dbReference>
<comment type="PTM">
    <text evidence="5">Phosphorylated by CheA. Phosphorylation of the N-terminal regulatory domain activates the methylesterase activity.</text>
</comment>
<dbReference type="InterPro" id="IPR000673">
    <property type="entry name" value="Sig_transdc_resp-reg_Me-estase"/>
</dbReference>
<dbReference type="SMART" id="SM00448">
    <property type="entry name" value="REC"/>
    <property type="match status" value="1"/>
</dbReference>
<accession>A0ABV3PNI7</accession>